<gene>
    <name evidence="2" type="ORF">LY90DRAFT_506868</name>
</gene>
<evidence type="ECO:0000313" key="3">
    <source>
        <dbReference type="Proteomes" id="UP000193920"/>
    </source>
</evidence>
<feature type="coiled-coil region" evidence="1">
    <location>
        <begin position="65"/>
        <end position="92"/>
    </location>
</feature>
<evidence type="ECO:0000256" key="1">
    <source>
        <dbReference type="SAM" id="Coils"/>
    </source>
</evidence>
<name>A0A1Y2DAK4_9FUNG</name>
<sequence>MESKKENIYNEEDISFDQKPYSENYPYNMVKMAAVEPVCFYPNREYINEFNNRKLNMEKLAHYIYEKKEESNDKAIKDIQNMNENDDKFKEKDIIFKINQPYYLPEYYNSTFVNQMPLIDILPAKQLYESKKQYKCYEKIHYEKPAWTQAEKDLFNLLYKQ</sequence>
<reference evidence="2 3" key="1">
    <citation type="submission" date="2016-08" db="EMBL/GenBank/DDBJ databases">
        <title>A Parts List for Fungal Cellulosomes Revealed by Comparative Genomics.</title>
        <authorList>
            <consortium name="DOE Joint Genome Institute"/>
            <person name="Haitjema C.H."/>
            <person name="Gilmore S.P."/>
            <person name="Henske J.K."/>
            <person name="Solomon K.V."/>
            <person name="De Groot R."/>
            <person name="Kuo A."/>
            <person name="Mondo S.J."/>
            <person name="Salamov A.A."/>
            <person name="Labutti K."/>
            <person name="Zhao Z."/>
            <person name="Chiniquy J."/>
            <person name="Barry K."/>
            <person name="Brewer H.M."/>
            <person name="Purvine S.O."/>
            <person name="Wright A.T."/>
            <person name="Boxma B."/>
            <person name="Van Alen T."/>
            <person name="Hackstein J.H."/>
            <person name="Baker S.E."/>
            <person name="Grigoriev I.V."/>
            <person name="O'Malley M.A."/>
        </authorList>
    </citation>
    <scope>NUCLEOTIDE SEQUENCE [LARGE SCALE GENOMIC DNA]</scope>
    <source>
        <strain evidence="2 3">G1</strain>
    </source>
</reference>
<comment type="caution">
    <text evidence="2">The sequence shown here is derived from an EMBL/GenBank/DDBJ whole genome shotgun (WGS) entry which is preliminary data.</text>
</comment>
<dbReference type="Proteomes" id="UP000193920">
    <property type="component" value="Unassembled WGS sequence"/>
</dbReference>
<organism evidence="2 3">
    <name type="scientific">Neocallimastix californiae</name>
    <dbReference type="NCBI Taxonomy" id="1754190"/>
    <lineage>
        <taxon>Eukaryota</taxon>
        <taxon>Fungi</taxon>
        <taxon>Fungi incertae sedis</taxon>
        <taxon>Chytridiomycota</taxon>
        <taxon>Chytridiomycota incertae sedis</taxon>
        <taxon>Neocallimastigomycetes</taxon>
        <taxon>Neocallimastigales</taxon>
        <taxon>Neocallimastigaceae</taxon>
        <taxon>Neocallimastix</taxon>
    </lineage>
</organism>
<dbReference type="EMBL" id="MCOG01000074">
    <property type="protein sequence ID" value="ORY56289.1"/>
    <property type="molecule type" value="Genomic_DNA"/>
</dbReference>
<keyword evidence="1" id="KW-0175">Coiled coil</keyword>
<evidence type="ECO:0000313" key="2">
    <source>
        <dbReference type="EMBL" id="ORY56289.1"/>
    </source>
</evidence>
<dbReference type="AlphaFoldDB" id="A0A1Y2DAK4"/>
<dbReference type="OrthoDB" id="2147943at2759"/>
<keyword evidence="3" id="KW-1185">Reference proteome</keyword>
<protein>
    <submittedName>
        <fullName evidence="2">Uncharacterized protein</fullName>
    </submittedName>
</protein>
<proteinExistence type="predicted"/>
<accession>A0A1Y2DAK4</accession>